<accession>A0A653EZU2</accession>
<name>A0A653EZU2_9MYCO</name>
<keyword evidence="1" id="KW-0472">Membrane</keyword>
<dbReference type="InterPro" id="IPR025333">
    <property type="entry name" value="DUF4239"/>
</dbReference>
<feature type="transmembrane region" description="Helical" evidence="1">
    <location>
        <begin position="223"/>
        <end position="243"/>
    </location>
</feature>
<dbReference type="EMBL" id="LR589143">
    <property type="protein sequence ID" value="VTP02853.1"/>
    <property type="molecule type" value="Genomic_DNA"/>
</dbReference>
<organism evidence="2">
    <name type="scientific">Mycobacterium riyadhense</name>
    <dbReference type="NCBI Taxonomy" id="486698"/>
    <lineage>
        <taxon>Bacteria</taxon>
        <taxon>Bacillati</taxon>
        <taxon>Actinomycetota</taxon>
        <taxon>Actinomycetes</taxon>
        <taxon>Mycobacteriales</taxon>
        <taxon>Mycobacteriaceae</taxon>
        <taxon>Mycobacterium</taxon>
    </lineage>
</organism>
<dbReference type="AlphaFoldDB" id="A0A653EZU2"/>
<evidence type="ECO:0008006" key="3">
    <source>
        <dbReference type="Google" id="ProtNLM"/>
    </source>
</evidence>
<feature type="transmembrane region" description="Helical" evidence="1">
    <location>
        <begin position="249"/>
        <end position="272"/>
    </location>
</feature>
<evidence type="ECO:0000256" key="1">
    <source>
        <dbReference type="SAM" id="Phobius"/>
    </source>
</evidence>
<reference evidence="2" key="1">
    <citation type="submission" date="2019-05" db="EMBL/GenBank/DDBJ databases">
        <authorList>
            <person name="Naeem R."/>
            <person name="Antony C."/>
            <person name="Guan Q."/>
        </authorList>
    </citation>
    <scope>NUCLEOTIDE SEQUENCE</scope>
    <source>
        <strain evidence="2">2</strain>
    </source>
</reference>
<feature type="transmembrane region" description="Helical" evidence="1">
    <location>
        <begin position="84"/>
        <end position="106"/>
    </location>
</feature>
<protein>
    <recommendedName>
        <fullName evidence="3">DUF4239 domain-containing protein</fullName>
    </recommendedName>
</protein>
<feature type="transmembrane region" description="Helical" evidence="1">
    <location>
        <begin position="51"/>
        <end position="72"/>
    </location>
</feature>
<dbReference type="Pfam" id="PF14023">
    <property type="entry name" value="Bestrophin-like"/>
    <property type="match status" value="1"/>
</dbReference>
<keyword evidence="1" id="KW-1133">Transmembrane helix</keyword>
<keyword evidence="1" id="KW-0812">Transmembrane</keyword>
<gene>
    <name evidence="2" type="ORF">BIN_B_04749</name>
</gene>
<sequence>MAAGSAGAGGGAVVVADPTSTASGVRCARLTTLVPLWHYDTMDASRLPTWLFLVVAAVVAISFAAGSILVANRVTPEISKEHNAMMSPFLTVVGLVYGSLLGFTVAVGWQQFYAAHAVVANEAATVATMYRQTVAMPEPEQTQVRQLLRQYARAVVAPEWDLQSSGGTSDSARAAITGMYRVIGSQPPSAAPEPINQAFLNQLSGLATDRSIRITDAKPRIPPLLWTVLIFGGITLVALTGFLRMGSTLGHTVVSGTIAVLLSQMLCIIFLLDHSFGTHRAITPESFERSLAEFDAVDRGT</sequence>
<evidence type="ECO:0000313" key="2">
    <source>
        <dbReference type="EMBL" id="VTP02853.1"/>
    </source>
</evidence>
<proteinExistence type="predicted"/>